<evidence type="ECO:0000313" key="3">
    <source>
        <dbReference type="Proteomes" id="UP000664132"/>
    </source>
</evidence>
<evidence type="ECO:0000256" key="1">
    <source>
        <dbReference type="SAM" id="MobiDB-lite"/>
    </source>
</evidence>
<gene>
    <name evidence="2" type="ORF">IFR04_003885</name>
</gene>
<organism evidence="2 3">
    <name type="scientific">Cadophora malorum</name>
    <dbReference type="NCBI Taxonomy" id="108018"/>
    <lineage>
        <taxon>Eukaryota</taxon>
        <taxon>Fungi</taxon>
        <taxon>Dikarya</taxon>
        <taxon>Ascomycota</taxon>
        <taxon>Pezizomycotina</taxon>
        <taxon>Leotiomycetes</taxon>
        <taxon>Helotiales</taxon>
        <taxon>Ploettnerulaceae</taxon>
        <taxon>Cadophora</taxon>
    </lineage>
</organism>
<feature type="region of interest" description="Disordered" evidence="1">
    <location>
        <begin position="258"/>
        <end position="280"/>
    </location>
</feature>
<dbReference type="EMBL" id="JAFJYH010000041">
    <property type="protein sequence ID" value="KAG4422973.1"/>
    <property type="molecule type" value="Genomic_DNA"/>
</dbReference>
<protein>
    <submittedName>
        <fullName evidence="2">Uncharacterized protein</fullName>
    </submittedName>
</protein>
<dbReference type="OrthoDB" id="3543618at2759"/>
<sequence>MSLQELMEQWQIMSDRRLEEDRARDRARTTEDEKFEATKKSKLTELIDELATRIPSYESRSAGALRMLKREQANEFTQLQMKHTAQLKALQKKQVEEMAAFPEKYIRKAEDIEMNLRADMQWELDLMLEVEQAVLENTLSVERKHLLEARDREDRLREQARALIDRDLNSQVLATFRMEASRQNQQREVAVSQLNSAERPLKSILKKPRGISVNDDGTTTLLYFEDEIREDRQNKRVKMEGTSKRVRTVDILDENATLFPYRESKSPRTTRTPQGPRSTS</sequence>
<accession>A0A8H7WDX4</accession>
<dbReference type="AlphaFoldDB" id="A0A8H7WDX4"/>
<dbReference type="Proteomes" id="UP000664132">
    <property type="component" value="Unassembled WGS sequence"/>
</dbReference>
<proteinExistence type="predicted"/>
<comment type="caution">
    <text evidence="2">The sequence shown here is derived from an EMBL/GenBank/DDBJ whole genome shotgun (WGS) entry which is preliminary data.</text>
</comment>
<reference evidence="2" key="1">
    <citation type="submission" date="2021-02" db="EMBL/GenBank/DDBJ databases">
        <title>Genome sequence Cadophora malorum strain M34.</title>
        <authorList>
            <person name="Stefanovic E."/>
            <person name="Vu D."/>
            <person name="Scully C."/>
            <person name="Dijksterhuis J."/>
            <person name="Roader J."/>
            <person name="Houbraken J."/>
        </authorList>
    </citation>
    <scope>NUCLEOTIDE SEQUENCE</scope>
    <source>
        <strain evidence="2">M34</strain>
    </source>
</reference>
<evidence type="ECO:0000313" key="2">
    <source>
        <dbReference type="EMBL" id="KAG4422973.1"/>
    </source>
</evidence>
<feature type="region of interest" description="Disordered" evidence="1">
    <location>
        <begin position="17"/>
        <end position="37"/>
    </location>
</feature>
<keyword evidence="3" id="KW-1185">Reference proteome</keyword>
<feature type="compositionally biased region" description="Polar residues" evidence="1">
    <location>
        <begin position="267"/>
        <end position="280"/>
    </location>
</feature>
<name>A0A8H7WDX4_9HELO</name>